<dbReference type="EMBL" id="RAHX01000001">
    <property type="protein sequence ID" value="RJY08863.1"/>
    <property type="molecule type" value="Genomic_DNA"/>
</dbReference>
<feature type="compositionally biased region" description="Basic and acidic residues" evidence="1">
    <location>
        <begin position="21"/>
        <end position="54"/>
    </location>
</feature>
<evidence type="ECO:0000313" key="3">
    <source>
        <dbReference type="Proteomes" id="UP000285232"/>
    </source>
</evidence>
<comment type="caution">
    <text evidence="2">The sequence shown here is derived from an EMBL/GenBank/DDBJ whole genome shotgun (WGS) entry which is preliminary data.</text>
</comment>
<sequence>MKEIYPMSDKIDPTKPLPNSEKFKPKSVASDDAHGRLERNMKDVPRGSDGDRRRAASNRVG</sequence>
<reference evidence="2 3" key="1">
    <citation type="journal article" date="2017" name="Int. J. Syst. Evol. Microbiol.">
        <title>Erythrobacter aquimixticola sp. nov., isolated from the junction between the ocean and a freshwater spring.</title>
        <authorList>
            <person name="Park S."/>
            <person name="Jung Y.T."/>
            <person name="Choi S.J."/>
            <person name="Yoon J.H."/>
        </authorList>
    </citation>
    <scope>NUCLEOTIDE SEQUENCE [LARGE SCALE GENOMIC DNA]</scope>
    <source>
        <strain evidence="2 3">JSSK-14</strain>
    </source>
</reference>
<gene>
    <name evidence="2" type="ORF">D6201_05345</name>
</gene>
<accession>A0A419RST5</accession>
<proteinExistence type="predicted"/>
<feature type="region of interest" description="Disordered" evidence="1">
    <location>
        <begin position="1"/>
        <end position="61"/>
    </location>
</feature>
<dbReference type="AlphaFoldDB" id="A0A419RST5"/>
<evidence type="ECO:0000313" key="2">
    <source>
        <dbReference type="EMBL" id="RJY08863.1"/>
    </source>
</evidence>
<organism evidence="2 3">
    <name type="scientific">Aurantiacibacter aquimixticola</name>
    <dbReference type="NCBI Taxonomy" id="1958945"/>
    <lineage>
        <taxon>Bacteria</taxon>
        <taxon>Pseudomonadati</taxon>
        <taxon>Pseudomonadota</taxon>
        <taxon>Alphaproteobacteria</taxon>
        <taxon>Sphingomonadales</taxon>
        <taxon>Erythrobacteraceae</taxon>
        <taxon>Aurantiacibacter</taxon>
    </lineage>
</organism>
<evidence type="ECO:0000256" key="1">
    <source>
        <dbReference type="SAM" id="MobiDB-lite"/>
    </source>
</evidence>
<keyword evidence="3" id="KW-1185">Reference proteome</keyword>
<dbReference type="Proteomes" id="UP000285232">
    <property type="component" value="Unassembled WGS sequence"/>
</dbReference>
<protein>
    <submittedName>
        <fullName evidence="2">Uncharacterized protein</fullName>
    </submittedName>
</protein>
<name>A0A419RST5_9SPHN</name>
<feature type="compositionally biased region" description="Basic and acidic residues" evidence="1">
    <location>
        <begin position="1"/>
        <end position="13"/>
    </location>
</feature>